<proteinExistence type="inferred from homology"/>
<dbReference type="GO" id="GO:0035270">
    <property type="term" value="P:endocrine system development"/>
    <property type="evidence" value="ECO:0007669"/>
    <property type="project" value="Ensembl"/>
</dbReference>
<evidence type="ECO:0000259" key="8">
    <source>
        <dbReference type="PROSITE" id="PS50071"/>
    </source>
</evidence>
<dbReference type="PROSITE" id="PS00027">
    <property type="entry name" value="HOMEOBOX_1"/>
    <property type="match status" value="1"/>
</dbReference>
<dbReference type="PANTHER" id="PTHR24327:SF81">
    <property type="entry name" value="HOMEOTIC PROTEIN DISTAL-LESS-RELATED"/>
    <property type="match status" value="1"/>
</dbReference>
<evidence type="ECO:0000256" key="3">
    <source>
        <dbReference type="ARBA" id="ARBA00023155"/>
    </source>
</evidence>
<dbReference type="GO" id="GO:0030910">
    <property type="term" value="P:olfactory placode formation"/>
    <property type="evidence" value="ECO:0007669"/>
    <property type="project" value="Ensembl"/>
</dbReference>
<organism evidence="9 10">
    <name type="scientific">Astyanax mexicanus</name>
    <name type="common">Blind cave fish</name>
    <name type="synonym">Astyanax fasciatus mexicanus</name>
    <dbReference type="NCBI Taxonomy" id="7994"/>
    <lineage>
        <taxon>Eukaryota</taxon>
        <taxon>Metazoa</taxon>
        <taxon>Chordata</taxon>
        <taxon>Craniata</taxon>
        <taxon>Vertebrata</taxon>
        <taxon>Euteleostomi</taxon>
        <taxon>Actinopterygii</taxon>
        <taxon>Neopterygii</taxon>
        <taxon>Teleostei</taxon>
        <taxon>Ostariophysi</taxon>
        <taxon>Characiformes</taxon>
        <taxon>Characoidei</taxon>
        <taxon>Acestrorhamphidae</taxon>
        <taxon>Acestrorhamphinae</taxon>
        <taxon>Astyanax</taxon>
    </lineage>
</organism>
<reference evidence="10" key="2">
    <citation type="journal article" date="2014" name="Nat. Commun.">
        <title>The cavefish genome reveals candidate genes for eye loss.</title>
        <authorList>
            <person name="McGaugh S.E."/>
            <person name="Gross J.B."/>
            <person name="Aken B."/>
            <person name="Blin M."/>
            <person name="Borowsky R."/>
            <person name="Chalopin D."/>
            <person name="Hinaux H."/>
            <person name="Jeffery W.R."/>
            <person name="Keene A."/>
            <person name="Ma L."/>
            <person name="Minx P."/>
            <person name="Murphy D."/>
            <person name="O'Quin K.E."/>
            <person name="Retaux S."/>
            <person name="Rohner N."/>
            <person name="Searle S.M."/>
            <person name="Stahl B.A."/>
            <person name="Tabin C."/>
            <person name="Volff J.N."/>
            <person name="Yoshizawa M."/>
            <person name="Warren W.C."/>
        </authorList>
    </citation>
    <scope>NUCLEOTIDE SEQUENCE [LARGE SCALE GENOMIC DNA]</scope>
    <source>
        <strain evidence="10">female</strain>
    </source>
</reference>
<dbReference type="Gene3D" id="1.10.10.60">
    <property type="entry name" value="Homeodomain-like"/>
    <property type="match status" value="1"/>
</dbReference>
<evidence type="ECO:0000256" key="1">
    <source>
        <dbReference type="ARBA" id="ARBA00007916"/>
    </source>
</evidence>
<dbReference type="GO" id="GO:0005634">
    <property type="term" value="C:nucleus"/>
    <property type="evidence" value="ECO:0007669"/>
    <property type="project" value="UniProtKB-SubCell"/>
</dbReference>
<feature type="DNA-binding region" description="Homeobox" evidence="5">
    <location>
        <begin position="117"/>
        <end position="176"/>
    </location>
</feature>
<dbReference type="GO" id="GO:0060119">
    <property type="term" value="P:inner ear receptor cell development"/>
    <property type="evidence" value="ECO:0007669"/>
    <property type="project" value="Ensembl"/>
</dbReference>
<reference evidence="9" key="3">
    <citation type="submission" date="2025-08" db="UniProtKB">
        <authorList>
            <consortium name="Ensembl"/>
        </authorList>
    </citation>
    <scope>IDENTIFICATION</scope>
</reference>
<dbReference type="InterPro" id="IPR009057">
    <property type="entry name" value="Homeodomain-like_sf"/>
</dbReference>
<name>A0A3B1JS61_ASTMX</name>
<dbReference type="CDD" id="cd00086">
    <property type="entry name" value="homeodomain"/>
    <property type="match status" value="1"/>
</dbReference>
<dbReference type="RefSeq" id="XP_015459283.2">
    <property type="nucleotide sequence ID" value="XM_015603797.3"/>
</dbReference>
<dbReference type="PRINTS" id="PR00031">
    <property type="entry name" value="HTHREPRESSR"/>
</dbReference>
<dbReference type="Ensembl" id="ENSAMXT00000049941.1">
    <property type="protein sequence ID" value="ENSAMXP00000044675.1"/>
    <property type="gene ID" value="ENSAMXG00000042142.1"/>
</dbReference>
<reference evidence="9" key="4">
    <citation type="submission" date="2025-09" db="UniProtKB">
        <authorList>
            <consortium name="Ensembl"/>
        </authorList>
    </citation>
    <scope>IDENTIFICATION</scope>
</reference>
<dbReference type="PRINTS" id="PR00024">
    <property type="entry name" value="HOMEOBOX"/>
</dbReference>
<dbReference type="OrthoDB" id="6159439at2759"/>
<evidence type="ECO:0000313" key="9">
    <source>
        <dbReference type="Ensembl" id="ENSAMXP00000044675.1"/>
    </source>
</evidence>
<feature type="domain" description="Homeobox" evidence="8">
    <location>
        <begin position="115"/>
        <end position="175"/>
    </location>
</feature>
<dbReference type="GO" id="GO:0048703">
    <property type="term" value="P:embryonic viscerocranium morphogenesis"/>
    <property type="evidence" value="ECO:0007669"/>
    <property type="project" value="Ensembl"/>
</dbReference>
<sequence>MSAGFVSDPLAAASRPPAFLPYSPAPGSGLPPAGYPVSGPRQHEPTYPCAVAHYARPLSFSYPGHAGASGQPAYMHYQQGNYNTVLGQQGRSENAGREQTVGVEASQLRLGAKGKKLRKPRTIYSSGQLAALQQRFQQTQYLALPERADLAAQLGLTQTQVKIWFQNKRSKYKKIMKHGSSGPEGDPHGPCSTSPPCSGLAPLWDSQGRSAGAYMNPYVGWYNNPQHPEPL</sequence>
<keyword evidence="2 5" id="KW-0238">DNA-binding</keyword>
<dbReference type="SMART" id="SM00389">
    <property type="entry name" value="HOX"/>
    <property type="match status" value="1"/>
</dbReference>
<protein>
    <submittedName>
        <fullName evidence="9">Distal-less homeobox 4b</fullName>
    </submittedName>
</protein>
<dbReference type="KEGG" id="amex:103029147"/>
<keyword evidence="10" id="KW-1185">Reference proteome</keyword>
<keyword evidence="3 5" id="KW-0371">Homeobox</keyword>
<dbReference type="InterPro" id="IPR050460">
    <property type="entry name" value="Distal-less_Homeobox_TF"/>
</dbReference>
<dbReference type="Bgee" id="ENSAMXG00000042142">
    <property type="expression patterns" value="Expressed in olfactory epithelium and 3 other cell types or tissues"/>
</dbReference>
<evidence type="ECO:0000256" key="6">
    <source>
        <dbReference type="RuleBase" id="RU000682"/>
    </source>
</evidence>
<reference evidence="10" key="1">
    <citation type="submission" date="2013-03" db="EMBL/GenBank/DDBJ databases">
        <authorList>
            <person name="Jeffery W."/>
            <person name="Warren W."/>
            <person name="Wilson R.K."/>
        </authorList>
    </citation>
    <scope>NUCLEOTIDE SEQUENCE</scope>
    <source>
        <strain evidence="10">female</strain>
    </source>
</reference>
<comment type="subcellular location">
    <subcellularLocation>
        <location evidence="5 6">Nucleus</location>
    </subcellularLocation>
</comment>
<dbReference type="GeneTree" id="ENSGT00940000165079"/>
<dbReference type="AlphaFoldDB" id="A0A3B1JS61"/>
<evidence type="ECO:0000256" key="4">
    <source>
        <dbReference type="ARBA" id="ARBA00023242"/>
    </source>
</evidence>
<accession>A0A3B1JS61</accession>
<dbReference type="FunFam" id="1.10.10.60:FF:000707">
    <property type="entry name" value="Dlx"/>
    <property type="match status" value="1"/>
</dbReference>
<evidence type="ECO:0000256" key="2">
    <source>
        <dbReference type="ARBA" id="ARBA00023125"/>
    </source>
</evidence>
<comment type="similarity">
    <text evidence="1">Belongs to the distal-less homeobox family.</text>
</comment>
<dbReference type="InterPro" id="IPR017970">
    <property type="entry name" value="Homeobox_CS"/>
</dbReference>
<dbReference type="Pfam" id="PF00046">
    <property type="entry name" value="Homeodomain"/>
    <property type="match status" value="1"/>
</dbReference>
<dbReference type="GO" id="GO:0021559">
    <property type="term" value="P:trigeminal nerve development"/>
    <property type="evidence" value="ECO:0007669"/>
    <property type="project" value="Ensembl"/>
</dbReference>
<dbReference type="InterPro" id="IPR020479">
    <property type="entry name" value="HD_metazoa"/>
</dbReference>
<evidence type="ECO:0000313" key="10">
    <source>
        <dbReference type="Proteomes" id="UP000018467"/>
    </source>
</evidence>
<dbReference type="InParanoid" id="A0A3B1JS61"/>
<dbReference type="InterPro" id="IPR001356">
    <property type="entry name" value="HD"/>
</dbReference>
<dbReference type="GO" id="GO:0042667">
    <property type="term" value="P:auditory receptor cell fate specification"/>
    <property type="evidence" value="ECO:0007669"/>
    <property type="project" value="Ensembl"/>
</dbReference>
<evidence type="ECO:0000256" key="5">
    <source>
        <dbReference type="PROSITE-ProRule" id="PRU00108"/>
    </source>
</evidence>
<evidence type="ECO:0000256" key="7">
    <source>
        <dbReference type="SAM" id="MobiDB-lite"/>
    </source>
</evidence>
<keyword evidence="4 5" id="KW-0539">Nucleus</keyword>
<dbReference type="PROSITE" id="PS50071">
    <property type="entry name" value="HOMEOBOX_2"/>
    <property type="match status" value="1"/>
</dbReference>
<dbReference type="PANTHER" id="PTHR24327">
    <property type="entry name" value="HOMEOBOX PROTEIN"/>
    <property type="match status" value="1"/>
</dbReference>
<dbReference type="SUPFAM" id="SSF46689">
    <property type="entry name" value="Homeodomain-like"/>
    <property type="match status" value="1"/>
</dbReference>
<dbReference type="CTD" id="30581"/>
<feature type="region of interest" description="Disordered" evidence="7">
    <location>
        <begin position="176"/>
        <end position="195"/>
    </location>
</feature>
<dbReference type="STRING" id="7994.ENSAMXP00000044675"/>
<dbReference type="InterPro" id="IPR000047">
    <property type="entry name" value="HTH_motif"/>
</dbReference>
<dbReference type="GO" id="GO:0000978">
    <property type="term" value="F:RNA polymerase II cis-regulatory region sequence-specific DNA binding"/>
    <property type="evidence" value="ECO:0007669"/>
    <property type="project" value="TreeGrafter"/>
</dbReference>
<dbReference type="GO" id="GO:0043049">
    <property type="term" value="P:otic placode formation"/>
    <property type="evidence" value="ECO:0007669"/>
    <property type="project" value="Ensembl"/>
</dbReference>
<dbReference type="GO" id="GO:0000981">
    <property type="term" value="F:DNA-binding transcription factor activity, RNA polymerase II-specific"/>
    <property type="evidence" value="ECO:0007669"/>
    <property type="project" value="InterPro"/>
</dbReference>
<dbReference type="Proteomes" id="UP000018467">
    <property type="component" value="Unassembled WGS sequence"/>
</dbReference>
<dbReference type="GO" id="GO:0070306">
    <property type="term" value="P:lens fiber cell differentiation"/>
    <property type="evidence" value="ECO:0007669"/>
    <property type="project" value="Ensembl"/>
</dbReference>
<dbReference type="GeneID" id="103029147"/>